<dbReference type="PANTHER" id="PTHR13696:SF99">
    <property type="entry name" value="COBYRINIC ACID AC-DIAMIDE SYNTHASE"/>
    <property type="match status" value="1"/>
</dbReference>
<proteinExistence type="predicted"/>
<dbReference type="CDD" id="cd02042">
    <property type="entry name" value="ParAB_family"/>
    <property type="match status" value="1"/>
</dbReference>
<protein>
    <recommendedName>
        <fullName evidence="2">AAA domain-containing protein</fullName>
    </recommendedName>
</protein>
<gene>
    <name evidence="3" type="ORF">Sru01_21660</name>
</gene>
<dbReference type="Pfam" id="PF13614">
    <property type="entry name" value="AAA_31"/>
    <property type="match status" value="1"/>
</dbReference>
<dbReference type="InterPro" id="IPR025669">
    <property type="entry name" value="AAA_dom"/>
</dbReference>
<evidence type="ECO:0000313" key="4">
    <source>
        <dbReference type="Proteomes" id="UP000655287"/>
    </source>
</evidence>
<dbReference type="Gene3D" id="3.40.50.300">
    <property type="entry name" value="P-loop containing nucleotide triphosphate hydrolases"/>
    <property type="match status" value="1"/>
</dbReference>
<feature type="domain" description="AAA" evidence="2">
    <location>
        <begin position="5"/>
        <end position="218"/>
    </location>
</feature>
<dbReference type="RefSeq" id="WP_203983958.1">
    <property type="nucleotide sequence ID" value="NZ_BOOU01000032.1"/>
</dbReference>
<organism evidence="3 4">
    <name type="scientific">Sphaerisporangium rufum</name>
    <dbReference type="NCBI Taxonomy" id="1381558"/>
    <lineage>
        <taxon>Bacteria</taxon>
        <taxon>Bacillati</taxon>
        <taxon>Actinomycetota</taxon>
        <taxon>Actinomycetes</taxon>
        <taxon>Streptosporangiales</taxon>
        <taxon>Streptosporangiaceae</taxon>
        <taxon>Sphaerisporangium</taxon>
    </lineage>
</organism>
<evidence type="ECO:0000259" key="2">
    <source>
        <dbReference type="Pfam" id="PF13614"/>
    </source>
</evidence>
<evidence type="ECO:0000256" key="1">
    <source>
        <dbReference type="SAM" id="MobiDB-lite"/>
    </source>
</evidence>
<keyword evidence="4" id="KW-1185">Reference proteome</keyword>
<dbReference type="PANTHER" id="PTHR13696">
    <property type="entry name" value="P-LOOP CONTAINING NUCLEOSIDE TRIPHOSPHATE HYDROLASE"/>
    <property type="match status" value="1"/>
</dbReference>
<name>A0A919QZT4_9ACTN</name>
<dbReference type="Proteomes" id="UP000655287">
    <property type="component" value="Unassembled WGS sequence"/>
</dbReference>
<dbReference type="InterPro" id="IPR027417">
    <property type="entry name" value="P-loop_NTPase"/>
</dbReference>
<feature type="region of interest" description="Disordered" evidence="1">
    <location>
        <begin position="344"/>
        <end position="372"/>
    </location>
</feature>
<dbReference type="AlphaFoldDB" id="A0A919QZT4"/>
<dbReference type="EMBL" id="BOOU01000032">
    <property type="protein sequence ID" value="GII77184.1"/>
    <property type="molecule type" value="Genomic_DNA"/>
</dbReference>
<comment type="caution">
    <text evidence="3">The sequence shown here is derived from an EMBL/GenBank/DDBJ whole genome shotgun (WGS) entry which is preliminary data.</text>
</comment>
<dbReference type="SUPFAM" id="SSF52540">
    <property type="entry name" value="P-loop containing nucleoside triphosphate hydrolases"/>
    <property type="match status" value="1"/>
</dbReference>
<dbReference type="InterPro" id="IPR050678">
    <property type="entry name" value="DNA_Partitioning_ATPase"/>
</dbReference>
<sequence length="372" mass="40494">MTVSVALFNNKGGVGKTTLTYHLAHMFQRLGHRVLAVDLDPQSNLTAAFLDEEELAVLWAEPESPAWGGASSALSESPIRRVTGRSGTVAASVRPIMEGLGDVAFYAPIQIMDGLWLTPGDLELSAFEDRLSAAWPNCVMGDPAAIRTTTAFFRIIDDAARRVRADLVLIDVGPNLGAINRAALLTADTVLMPLAADLFSLRGLRNLGPTLRSWRAMWQRDLRPKVPPSISAPSGAMRPLGYVIMQPTMRLDRPVKAYQRWLERIPTIFNGSVLGDPVPADSGRSYEIATLRNYQSLMPLAHDARKPMFDLRAADGALGSTQAYVQKCRAEFRVLAENVLRRIDEVKSPGSEPNPGDESAGSSGGEPLPRRL</sequence>
<evidence type="ECO:0000313" key="3">
    <source>
        <dbReference type="EMBL" id="GII77184.1"/>
    </source>
</evidence>
<accession>A0A919QZT4</accession>
<reference evidence="3" key="1">
    <citation type="submission" date="2021-01" db="EMBL/GenBank/DDBJ databases">
        <title>Whole genome shotgun sequence of Sphaerisporangium rufum NBRC 109079.</title>
        <authorList>
            <person name="Komaki H."/>
            <person name="Tamura T."/>
        </authorList>
    </citation>
    <scope>NUCLEOTIDE SEQUENCE</scope>
    <source>
        <strain evidence="3">NBRC 109079</strain>
    </source>
</reference>